<dbReference type="RefSeq" id="WP_377294194.1">
    <property type="nucleotide sequence ID" value="NZ_JBHSBM010000059.1"/>
</dbReference>
<evidence type="ECO:0000313" key="2">
    <source>
        <dbReference type="EMBL" id="MFC4062774.1"/>
    </source>
</evidence>
<proteinExistence type="predicted"/>
<gene>
    <name evidence="2" type="ORF">ACFOWE_31170</name>
</gene>
<keyword evidence="3" id="KW-1185">Reference proteome</keyword>
<sequence>AAAAAATEAEFVRRLKGGGVRVRPRYAAGGRGEVVGYAVALETTSAPKALWFDGGRLAADLTLPRLRAGWRDAGAGEALAEWSHPVARGTRRAAPRPRSMIRRPGVAPRSSSTASATR</sequence>
<organism evidence="2 3">
    <name type="scientific">Planomonospora corallina</name>
    <dbReference type="NCBI Taxonomy" id="1806052"/>
    <lineage>
        <taxon>Bacteria</taxon>
        <taxon>Bacillati</taxon>
        <taxon>Actinomycetota</taxon>
        <taxon>Actinomycetes</taxon>
        <taxon>Streptosporangiales</taxon>
        <taxon>Streptosporangiaceae</taxon>
        <taxon>Planomonospora</taxon>
    </lineage>
</organism>
<protein>
    <submittedName>
        <fullName evidence="2">Uncharacterized protein</fullName>
    </submittedName>
</protein>
<accession>A0ABV8IEW4</accession>
<name>A0ABV8IEW4_9ACTN</name>
<dbReference type="EMBL" id="JBHSBM010000059">
    <property type="protein sequence ID" value="MFC4062774.1"/>
    <property type="molecule type" value="Genomic_DNA"/>
</dbReference>
<feature type="non-terminal residue" evidence="2">
    <location>
        <position position="1"/>
    </location>
</feature>
<feature type="compositionally biased region" description="Basic residues" evidence="1">
    <location>
        <begin position="89"/>
        <end position="101"/>
    </location>
</feature>
<comment type="caution">
    <text evidence="2">The sequence shown here is derived from an EMBL/GenBank/DDBJ whole genome shotgun (WGS) entry which is preliminary data.</text>
</comment>
<reference evidence="3" key="1">
    <citation type="journal article" date="2019" name="Int. J. Syst. Evol. Microbiol.">
        <title>The Global Catalogue of Microorganisms (GCM) 10K type strain sequencing project: providing services to taxonomists for standard genome sequencing and annotation.</title>
        <authorList>
            <consortium name="The Broad Institute Genomics Platform"/>
            <consortium name="The Broad Institute Genome Sequencing Center for Infectious Disease"/>
            <person name="Wu L."/>
            <person name="Ma J."/>
        </authorList>
    </citation>
    <scope>NUCLEOTIDE SEQUENCE [LARGE SCALE GENOMIC DNA]</scope>
    <source>
        <strain evidence="3">TBRC 4489</strain>
    </source>
</reference>
<feature type="region of interest" description="Disordered" evidence="1">
    <location>
        <begin position="87"/>
        <end position="118"/>
    </location>
</feature>
<dbReference type="Proteomes" id="UP001595850">
    <property type="component" value="Unassembled WGS sequence"/>
</dbReference>
<evidence type="ECO:0000256" key="1">
    <source>
        <dbReference type="SAM" id="MobiDB-lite"/>
    </source>
</evidence>
<feature type="compositionally biased region" description="Low complexity" evidence="1">
    <location>
        <begin position="109"/>
        <end position="118"/>
    </location>
</feature>
<evidence type="ECO:0000313" key="3">
    <source>
        <dbReference type="Proteomes" id="UP001595850"/>
    </source>
</evidence>